<dbReference type="RefSeq" id="WP_074956927.1">
    <property type="nucleotide sequence ID" value="NZ_FPBV01000083.1"/>
</dbReference>
<dbReference type="OrthoDB" id="2377218at2"/>
<sequence length="171" mass="17512">MRKDKMIGAAIGVVVALLAGGIGYAIGHHAGASRASSTISENAIASSVSSQPVAAPTWKGLAQAAPNLESALRDAPLLAANGAVVPFPADKPVLVFAPWCGHCHETIRLLQQEGLLDKVKLVAAGLAYGGNEVSGSQGTMTLDEAKQTVQESFDRLGVHMSADSVLYALPG</sequence>
<evidence type="ECO:0000313" key="1">
    <source>
        <dbReference type="EMBL" id="SFV10291.1"/>
    </source>
</evidence>
<dbReference type="EMBL" id="FPBV01000083">
    <property type="protein sequence ID" value="SFV10291.1"/>
    <property type="molecule type" value="Genomic_DNA"/>
</dbReference>
<reference evidence="2" key="1">
    <citation type="submission" date="2016-10" db="EMBL/GenBank/DDBJ databases">
        <authorList>
            <person name="Varghese N."/>
        </authorList>
    </citation>
    <scope>NUCLEOTIDE SEQUENCE [LARGE SCALE GENOMIC DNA]</scope>
    <source>
        <strain evidence="2">DSM 17980</strain>
    </source>
</reference>
<dbReference type="STRING" id="392015.SAMN05421543_1833"/>
<dbReference type="AlphaFoldDB" id="A0A1I7LKT6"/>
<organism evidence="1 2">
    <name type="scientific">Alicyclobacillus macrosporangiidus</name>
    <dbReference type="NCBI Taxonomy" id="392015"/>
    <lineage>
        <taxon>Bacteria</taxon>
        <taxon>Bacillati</taxon>
        <taxon>Bacillota</taxon>
        <taxon>Bacilli</taxon>
        <taxon>Bacillales</taxon>
        <taxon>Alicyclobacillaceae</taxon>
        <taxon>Alicyclobacillus</taxon>
    </lineage>
</organism>
<name>A0A1I7LKT6_9BACL</name>
<feature type="non-terminal residue" evidence="1">
    <location>
        <position position="171"/>
    </location>
</feature>
<accession>A0A1I7LKT6</accession>
<evidence type="ECO:0000313" key="2">
    <source>
        <dbReference type="Proteomes" id="UP000183508"/>
    </source>
</evidence>
<protein>
    <submittedName>
        <fullName evidence="1">Uncharacterized protein</fullName>
    </submittedName>
</protein>
<dbReference type="InterPro" id="IPR036249">
    <property type="entry name" value="Thioredoxin-like_sf"/>
</dbReference>
<proteinExistence type="predicted"/>
<dbReference type="Proteomes" id="UP000183508">
    <property type="component" value="Unassembled WGS sequence"/>
</dbReference>
<dbReference type="SUPFAM" id="SSF52833">
    <property type="entry name" value="Thioredoxin-like"/>
    <property type="match status" value="1"/>
</dbReference>
<gene>
    <name evidence="1" type="ORF">SAMN05421543_1833</name>
</gene>
<keyword evidence="2" id="KW-1185">Reference proteome</keyword>